<organism evidence="1">
    <name type="scientific">marine metagenome</name>
    <dbReference type="NCBI Taxonomy" id="408172"/>
    <lineage>
        <taxon>unclassified sequences</taxon>
        <taxon>metagenomes</taxon>
        <taxon>ecological metagenomes</taxon>
    </lineage>
</organism>
<feature type="non-terminal residue" evidence="1">
    <location>
        <position position="45"/>
    </location>
</feature>
<sequence length="45" mass="4847">MADISFSTLSNATTAIDGTGNFDKLMKVVTLHVEKQFTEGRITGT</sequence>
<proteinExistence type="predicted"/>
<name>A0A383C6E8_9ZZZZ</name>
<reference evidence="1" key="1">
    <citation type="submission" date="2018-05" db="EMBL/GenBank/DDBJ databases">
        <authorList>
            <person name="Lanie J.A."/>
            <person name="Ng W.-L."/>
            <person name="Kazmierczak K.M."/>
            <person name="Andrzejewski T.M."/>
            <person name="Davidsen T.M."/>
            <person name="Wayne K.J."/>
            <person name="Tettelin H."/>
            <person name="Glass J.I."/>
            <person name="Rusch D."/>
            <person name="Podicherti R."/>
            <person name="Tsui H.-C.T."/>
            <person name="Winkler M.E."/>
        </authorList>
    </citation>
    <scope>NUCLEOTIDE SEQUENCE</scope>
</reference>
<evidence type="ECO:0000313" key="1">
    <source>
        <dbReference type="EMBL" id="SVE27629.1"/>
    </source>
</evidence>
<accession>A0A383C6E8</accession>
<dbReference type="AlphaFoldDB" id="A0A383C6E8"/>
<dbReference type="EMBL" id="UINC01206142">
    <property type="protein sequence ID" value="SVE27629.1"/>
    <property type="molecule type" value="Genomic_DNA"/>
</dbReference>
<gene>
    <name evidence="1" type="ORF">METZ01_LOCUS480483</name>
</gene>
<protein>
    <submittedName>
        <fullName evidence="1">Uncharacterized protein</fullName>
    </submittedName>
</protein>